<dbReference type="STRING" id="102285.A0A0R3T3W4"/>
<evidence type="ECO:0000313" key="3">
    <source>
        <dbReference type="Proteomes" id="UP000278807"/>
    </source>
</evidence>
<keyword evidence="1" id="KW-0812">Transmembrane</keyword>
<accession>A0A0R3T3W4</accession>
<dbReference type="EMBL" id="UZAE01000709">
    <property type="protein sequence ID" value="VDN97579.1"/>
    <property type="molecule type" value="Genomic_DNA"/>
</dbReference>
<evidence type="ECO:0000256" key="1">
    <source>
        <dbReference type="SAM" id="Phobius"/>
    </source>
</evidence>
<evidence type="ECO:0000313" key="4">
    <source>
        <dbReference type="WBParaSite" id="HNAJ_0000172101-mRNA-1"/>
    </source>
</evidence>
<dbReference type="Proteomes" id="UP000278807">
    <property type="component" value="Unassembled WGS sequence"/>
</dbReference>
<dbReference type="WBParaSite" id="HNAJ_0000172101-mRNA-1">
    <property type="protein sequence ID" value="HNAJ_0000172101-mRNA-1"/>
    <property type="gene ID" value="HNAJ_0000172101"/>
</dbReference>
<dbReference type="OrthoDB" id="10611938at2759"/>
<reference evidence="4" key="1">
    <citation type="submission" date="2017-02" db="UniProtKB">
        <authorList>
            <consortium name="WormBaseParasite"/>
        </authorList>
    </citation>
    <scope>IDENTIFICATION</scope>
</reference>
<reference evidence="2 3" key="2">
    <citation type="submission" date="2018-11" db="EMBL/GenBank/DDBJ databases">
        <authorList>
            <consortium name="Pathogen Informatics"/>
        </authorList>
    </citation>
    <scope>NUCLEOTIDE SEQUENCE [LARGE SCALE GENOMIC DNA]</scope>
</reference>
<feature type="transmembrane region" description="Helical" evidence="1">
    <location>
        <begin position="104"/>
        <end position="123"/>
    </location>
</feature>
<keyword evidence="1" id="KW-1133">Transmembrane helix</keyword>
<organism evidence="4">
    <name type="scientific">Rodentolepis nana</name>
    <name type="common">Dwarf tapeworm</name>
    <name type="synonym">Hymenolepis nana</name>
    <dbReference type="NCBI Taxonomy" id="102285"/>
    <lineage>
        <taxon>Eukaryota</taxon>
        <taxon>Metazoa</taxon>
        <taxon>Spiralia</taxon>
        <taxon>Lophotrochozoa</taxon>
        <taxon>Platyhelminthes</taxon>
        <taxon>Cestoda</taxon>
        <taxon>Eucestoda</taxon>
        <taxon>Cyclophyllidea</taxon>
        <taxon>Hymenolepididae</taxon>
        <taxon>Rodentolepis</taxon>
    </lineage>
</organism>
<evidence type="ECO:0000313" key="2">
    <source>
        <dbReference type="EMBL" id="VDN97579.1"/>
    </source>
</evidence>
<keyword evidence="3" id="KW-1185">Reference proteome</keyword>
<sequence length="375" mass="42422">MDDTRSRTNKLFSCCKNRNACNADLKMNDSAQSNAFSLIKRSENPQGQTSYQHELDFNVPKNWKINSSFGPEILIRNGSNSIPDNFHKFSDQNSPHNQLNGFQILSIFVPSVIMIGIIAIFLLTKCTLPISFPKKYRKWKFCFTSVQSKVSIDPSSVASTRSTNLQDSQSFSSSQIARSKVQQGRILIHKLENVKFLSENHHSLNFTAIYEEEPINLRLLPPANSSRSLMLWKRLVGIHERCVLRHSNLSGITAADVCLLSELRRSYSENRPLSSTWFSPNTICAFTVEEYHPWGSFTNILLQNSQMGLPSSIRSSSHFALCVIRGIVNGVTFLHTVPQETYAIRSISAFEMNNSTGVDLYPNVRILFMVSRDVD</sequence>
<gene>
    <name evidence="2" type="ORF">HNAJ_LOCUS1720</name>
</gene>
<name>A0A0R3T3W4_RODNA</name>
<proteinExistence type="predicted"/>
<keyword evidence="1" id="KW-0472">Membrane</keyword>
<dbReference type="AlphaFoldDB" id="A0A0R3T3W4"/>
<protein>
    <submittedName>
        <fullName evidence="2 4">Uncharacterized protein</fullName>
    </submittedName>
</protein>